<dbReference type="EMBL" id="JASBWU010000007">
    <property type="protein sequence ID" value="KAJ9120081.1"/>
    <property type="molecule type" value="Genomic_DNA"/>
</dbReference>
<dbReference type="Proteomes" id="UP001243375">
    <property type="component" value="Unassembled WGS sequence"/>
</dbReference>
<protein>
    <submittedName>
        <fullName evidence="1">Uncharacterized protein</fullName>
    </submittedName>
</protein>
<evidence type="ECO:0000313" key="1">
    <source>
        <dbReference type="EMBL" id="KAJ9120081.1"/>
    </source>
</evidence>
<proteinExistence type="predicted"/>
<name>A0ACC2X8X5_9TREE</name>
<comment type="caution">
    <text evidence="1">The sequence shown here is derived from an EMBL/GenBank/DDBJ whole genome shotgun (WGS) entry which is preliminary data.</text>
</comment>
<keyword evidence="2" id="KW-1185">Reference proteome</keyword>
<accession>A0ACC2X8X5</accession>
<gene>
    <name evidence="1" type="ORF">QFC22_002979</name>
</gene>
<reference evidence="1" key="1">
    <citation type="submission" date="2023-04" db="EMBL/GenBank/DDBJ databases">
        <title>Draft Genome sequencing of Naganishia species isolated from polar environments using Oxford Nanopore Technology.</title>
        <authorList>
            <person name="Leo P."/>
            <person name="Venkateswaran K."/>
        </authorList>
    </citation>
    <scope>NUCLEOTIDE SEQUENCE</scope>
    <source>
        <strain evidence="1">MNA-CCFEE 5425</strain>
    </source>
</reference>
<organism evidence="1 2">
    <name type="scientific">Naganishia vaughanmartiniae</name>
    <dbReference type="NCBI Taxonomy" id="1424756"/>
    <lineage>
        <taxon>Eukaryota</taxon>
        <taxon>Fungi</taxon>
        <taxon>Dikarya</taxon>
        <taxon>Basidiomycota</taxon>
        <taxon>Agaricomycotina</taxon>
        <taxon>Tremellomycetes</taxon>
        <taxon>Filobasidiales</taxon>
        <taxon>Filobasidiaceae</taxon>
        <taxon>Naganishia</taxon>
    </lineage>
</organism>
<sequence length="437" mass="47295">MASLLDANLYTLLIRPSPTDPKNLTQLIEPSRGTEVRYLRYRGRPDTSERTPSSSRHDSGTEEDPTRAFGGYDASLVDAYTGVRLASCSSSQPSHKAKSRRLELHNPDMAIPFEFSGGLRQLKWTRPTFGSDYVCSIDRKPDPSVQVCIARPPSKGKDGVIQLLDYNLARFDFQDLKGLELAMYMSLLAIMDAAEDKVSYKKDNSPQGPSRTVSTKRVANAAPSPIPSQPVTTTDPELLNLEALNFNADPNEMYIPASAPSEQYISRCVDMLGDDSMLFVILRSASPQAVRKVIEIVDGAKSMSTNPILSDGNEVLTDPVRLDREKKYSPPQNITIYLSKIELPDLQPKSNSSNASAPSVINGKPANASSRLPALSAPDRLPSQAHPARVASPSHSAATPSGRTQHQAGGSGGVGLADNSGNAKSTSRIGRLFRSKS</sequence>
<evidence type="ECO:0000313" key="2">
    <source>
        <dbReference type="Proteomes" id="UP001243375"/>
    </source>
</evidence>